<keyword evidence="1" id="KW-0812">Transmembrane</keyword>
<dbReference type="EMBL" id="AAEW02000003">
    <property type="protein sequence ID" value="EAT16746.1"/>
    <property type="molecule type" value="Genomic_DNA"/>
</dbReference>
<feature type="signal peptide" evidence="2">
    <location>
        <begin position="1"/>
        <end position="28"/>
    </location>
</feature>
<evidence type="ECO:0000256" key="1">
    <source>
        <dbReference type="SAM" id="Phobius"/>
    </source>
</evidence>
<evidence type="ECO:0000313" key="4">
    <source>
        <dbReference type="Proteomes" id="UP000005695"/>
    </source>
</evidence>
<keyword evidence="2" id="KW-0732">Signal</keyword>
<feature type="transmembrane region" description="Helical" evidence="1">
    <location>
        <begin position="58"/>
        <end position="76"/>
    </location>
</feature>
<keyword evidence="1" id="KW-0472">Membrane</keyword>
<feature type="chain" id="PRO_5004192745" evidence="2">
    <location>
        <begin position="29"/>
        <end position="103"/>
    </location>
</feature>
<reference evidence="3" key="2">
    <citation type="submission" date="2006-05" db="EMBL/GenBank/DDBJ databases">
        <title>Sequencing of the draft genome and assembly of Desulfuromonas acetoxidans DSM 684.</title>
        <authorList>
            <consortium name="US DOE Joint Genome Institute (JGI-PGF)"/>
            <person name="Copeland A."/>
            <person name="Lucas S."/>
            <person name="Lapidus A."/>
            <person name="Barry K."/>
            <person name="Detter J.C."/>
            <person name="Glavina del Rio T."/>
            <person name="Hammon N."/>
            <person name="Israni S."/>
            <person name="Dalin E."/>
            <person name="Tice H."/>
            <person name="Bruce D."/>
            <person name="Pitluck S."/>
            <person name="Richardson P."/>
        </authorList>
    </citation>
    <scope>NUCLEOTIDE SEQUENCE [LARGE SCALE GENOMIC DNA]</scope>
    <source>
        <strain evidence="3">DSM 684</strain>
    </source>
</reference>
<keyword evidence="4" id="KW-1185">Reference proteome</keyword>
<comment type="caution">
    <text evidence="3">The sequence shown here is derived from an EMBL/GenBank/DDBJ whole genome shotgun (WGS) entry which is preliminary data.</text>
</comment>
<keyword evidence="1" id="KW-1133">Transmembrane helix</keyword>
<evidence type="ECO:0000313" key="3">
    <source>
        <dbReference type="EMBL" id="EAT16746.1"/>
    </source>
</evidence>
<reference evidence="3" key="1">
    <citation type="submission" date="2006-05" db="EMBL/GenBank/DDBJ databases">
        <title>Annotation of the draft genome assembly of Desulfuromonas acetoxidans DSM 684.</title>
        <authorList>
            <consortium name="US DOE Joint Genome Institute (JGI-ORNL)"/>
            <person name="Larimer F."/>
            <person name="Land M."/>
            <person name="Hauser L."/>
        </authorList>
    </citation>
    <scope>NUCLEOTIDE SEQUENCE [LARGE SCALE GENOMIC DNA]</scope>
    <source>
        <strain evidence="3">DSM 684</strain>
    </source>
</reference>
<evidence type="ECO:0000256" key="2">
    <source>
        <dbReference type="SAM" id="SignalP"/>
    </source>
</evidence>
<dbReference type="Proteomes" id="UP000005695">
    <property type="component" value="Unassembled WGS sequence"/>
</dbReference>
<accession>Q1K2Y5</accession>
<gene>
    <name evidence="3" type="ORF">Dace_1998</name>
</gene>
<sequence length="103" mass="11549">MICIDLKGAATGVIFAFLLAAMISAAVAGDLAAKHALQPLLDACSAARYNWQEVQPTYWWFGWLFFWSAPSFALLFGKVRIRIFKADQNEIDEIEKEHDEVGL</sequence>
<protein>
    <submittedName>
        <fullName evidence="3">Uncharacterized protein</fullName>
    </submittedName>
</protein>
<proteinExistence type="predicted"/>
<dbReference type="RefSeq" id="WP_005998162.1">
    <property type="nucleotide sequence ID" value="NZ_AAEW02000003.1"/>
</dbReference>
<name>Q1K2Y5_DESA6</name>
<organism evidence="3 4">
    <name type="scientific">Desulfuromonas acetoxidans (strain DSM 684 / 11070)</name>
    <dbReference type="NCBI Taxonomy" id="281689"/>
    <lineage>
        <taxon>Bacteria</taxon>
        <taxon>Pseudomonadati</taxon>
        <taxon>Thermodesulfobacteriota</taxon>
        <taxon>Desulfuromonadia</taxon>
        <taxon>Desulfuromonadales</taxon>
        <taxon>Desulfuromonadaceae</taxon>
        <taxon>Desulfuromonas</taxon>
    </lineage>
</organism>
<dbReference type="AlphaFoldDB" id="Q1K2Y5"/>